<dbReference type="Proteomes" id="UP000273405">
    <property type="component" value="Unassembled WGS sequence"/>
</dbReference>
<proteinExistence type="predicted"/>
<accession>A0A3A8NGP0</accession>
<gene>
    <name evidence="2" type="ORF">D7X12_12935</name>
</gene>
<comment type="caution">
    <text evidence="2">The sequence shown here is derived from an EMBL/GenBank/DDBJ whole genome shotgun (WGS) entry which is preliminary data.</text>
</comment>
<keyword evidence="1" id="KW-0472">Membrane</keyword>
<sequence>MLGTASVLVASRAWAQGAEDALGAVLGLGITILVLGAGGLVMLFLNLTGRHRTYSIVLGILSGLGTVVMGMGLSEPLLSGSGDELMEALLWGVVLLGVGEVIAAVLAMRPGRSRSASSQSAQD</sequence>
<dbReference type="EMBL" id="RAWG01000065">
    <property type="protein sequence ID" value="RKH43527.1"/>
    <property type="molecule type" value="Genomic_DNA"/>
</dbReference>
<name>A0A3A8NGP0_9BACT</name>
<reference evidence="3" key="1">
    <citation type="submission" date="2018-09" db="EMBL/GenBank/DDBJ databases">
        <authorList>
            <person name="Livingstone P.G."/>
            <person name="Whitworth D.E."/>
        </authorList>
    </citation>
    <scope>NUCLEOTIDE SEQUENCE [LARGE SCALE GENOMIC DNA]</scope>
    <source>
        <strain evidence="3">CA040B</strain>
    </source>
</reference>
<keyword evidence="3" id="KW-1185">Reference proteome</keyword>
<organism evidence="2 3">
    <name type="scientific">Corallococcus sicarius</name>
    <dbReference type="NCBI Taxonomy" id="2316726"/>
    <lineage>
        <taxon>Bacteria</taxon>
        <taxon>Pseudomonadati</taxon>
        <taxon>Myxococcota</taxon>
        <taxon>Myxococcia</taxon>
        <taxon>Myxococcales</taxon>
        <taxon>Cystobacterineae</taxon>
        <taxon>Myxococcaceae</taxon>
        <taxon>Corallococcus</taxon>
    </lineage>
</organism>
<evidence type="ECO:0000256" key="1">
    <source>
        <dbReference type="SAM" id="Phobius"/>
    </source>
</evidence>
<feature type="transmembrane region" description="Helical" evidence="1">
    <location>
        <begin position="88"/>
        <end position="108"/>
    </location>
</feature>
<evidence type="ECO:0000313" key="3">
    <source>
        <dbReference type="Proteomes" id="UP000273405"/>
    </source>
</evidence>
<feature type="transmembrane region" description="Helical" evidence="1">
    <location>
        <begin position="25"/>
        <end position="47"/>
    </location>
</feature>
<protein>
    <submittedName>
        <fullName evidence="2">Uncharacterized protein</fullName>
    </submittedName>
</protein>
<keyword evidence="1" id="KW-1133">Transmembrane helix</keyword>
<keyword evidence="1" id="KW-0812">Transmembrane</keyword>
<feature type="transmembrane region" description="Helical" evidence="1">
    <location>
        <begin position="54"/>
        <end position="73"/>
    </location>
</feature>
<evidence type="ECO:0000313" key="2">
    <source>
        <dbReference type="EMBL" id="RKH43527.1"/>
    </source>
</evidence>
<dbReference type="AlphaFoldDB" id="A0A3A8NGP0"/>